<evidence type="ECO:0000259" key="15">
    <source>
        <dbReference type="Pfam" id="PF00925"/>
    </source>
</evidence>
<dbReference type="EMBL" id="JBHRTP010000003">
    <property type="protein sequence ID" value="MFC3106552.1"/>
    <property type="molecule type" value="Genomic_DNA"/>
</dbReference>
<evidence type="ECO:0000256" key="7">
    <source>
        <dbReference type="ARBA" id="ARBA00008976"/>
    </source>
</evidence>
<comment type="caution">
    <text evidence="16">The sequence shown here is derived from an EMBL/GenBank/DDBJ whole genome shotgun (WGS) entry which is preliminary data.</text>
</comment>
<keyword evidence="17" id="KW-1185">Reference proteome</keyword>
<dbReference type="Proteomes" id="UP001595530">
    <property type="component" value="Unassembled WGS sequence"/>
</dbReference>
<dbReference type="EC" id="4.1.99.12" evidence="8"/>
<dbReference type="Gene3D" id="3.90.870.10">
    <property type="entry name" value="DHBP synthase"/>
    <property type="match status" value="1"/>
</dbReference>
<evidence type="ECO:0000256" key="3">
    <source>
        <dbReference type="ARBA" id="ARBA00001946"/>
    </source>
</evidence>
<evidence type="ECO:0000256" key="12">
    <source>
        <dbReference type="ARBA" id="ARBA00022842"/>
    </source>
</evidence>
<evidence type="ECO:0000256" key="8">
    <source>
        <dbReference type="ARBA" id="ARBA00012153"/>
    </source>
</evidence>
<comment type="catalytic activity">
    <reaction evidence="1">
        <text>D-ribulose 5-phosphate = (2S)-2-hydroxy-3-oxobutyl phosphate + formate + H(+)</text>
        <dbReference type="Rhea" id="RHEA:18457"/>
        <dbReference type="ChEBI" id="CHEBI:15378"/>
        <dbReference type="ChEBI" id="CHEBI:15740"/>
        <dbReference type="ChEBI" id="CHEBI:58121"/>
        <dbReference type="ChEBI" id="CHEBI:58830"/>
        <dbReference type="EC" id="4.1.99.12"/>
    </reaction>
</comment>
<dbReference type="SUPFAM" id="SSF55821">
    <property type="entry name" value="YrdC/RibB"/>
    <property type="match status" value="1"/>
</dbReference>
<accession>A0ABV7EUW6</accession>
<dbReference type="InterPro" id="IPR036144">
    <property type="entry name" value="RibA-like_sf"/>
</dbReference>
<evidence type="ECO:0000256" key="1">
    <source>
        <dbReference type="ARBA" id="ARBA00000141"/>
    </source>
</evidence>
<dbReference type="SUPFAM" id="SSF142695">
    <property type="entry name" value="RibA-like"/>
    <property type="match status" value="1"/>
</dbReference>
<keyword evidence="10" id="KW-0686">Riboflavin biosynthesis</keyword>
<evidence type="ECO:0000313" key="17">
    <source>
        <dbReference type="Proteomes" id="UP001595530"/>
    </source>
</evidence>
<dbReference type="Pfam" id="PF00925">
    <property type="entry name" value="GTP_cyclohydro2"/>
    <property type="match status" value="1"/>
</dbReference>
<keyword evidence="12" id="KW-0460">Magnesium</keyword>
<evidence type="ECO:0000256" key="9">
    <source>
        <dbReference type="ARBA" id="ARBA00018836"/>
    </source>
</evidence>
<comment type="pathway">
    <text evidence="5">Cofactor biosynthesis; riboflavin biosynthesis; 2-hydroxy-3-oxobutyl phosphate from D-ribulose 5-phosphate: step 1/1.</text>
</comment>
<dbReference type="InterPro" id="IPR017945">
    <property type="entry name" value="DHBP_synth_RibB-like_a/b_dom"/>
</dbReference>
<evidence type="ECO:0000256" key="5">
    <source>
        <dbReference type="ARBA" id="ARBA00004904"/>
    </source>
</evidence>
<keyword evidence="11" id="KW-0479">Metal-binding</keyword>
<evidence type="ECO:0000256" key="2">
    <source>
        <dbReference type="ARBA" id="ARBA00001936"/>
    </source>
</evidence>
<comment type="function">
    <text evidence="4">Catalyzes the conversion of D-ribulose 5-phosphate to formate and 3,4-dihydroxy-2-butanone 4-phosphate.</text>
</comment>
<evidence type="ECO:0000256" key="14">
    <source>
        <dbReference type="ARBA" id="ARBA00023239"/>
    </source>
</evidence>
<dbReference type="PANTHER" id="PTHR21327:SF34">
    <property type="entry name" value="3,4-DIHYDROXY-2-BUTANONE 4-PHOSPHATE SYNTHASE"/>
    <property type="match status" value="1"/>
</dbReference>
<keyword evidence="14" id="KW-0456">Lyase</keyword>
<organism evidence="16 17">
    <name type="scientific">Undibacterium arcticum</name>
    <dbReference type="NCBI Taxonomy" id="1762892"/>
    <lineage>
        <taxon>Bacteria</taxon>
        <taxon>Pseudomonadati</taxon>
        <taxon>Pseudomonadota</taxon>
        <taxon>Betaproteobacteria</taxon>
        <taxon>Burkholderiales</taxon>
        <taxon>Oxalobacteraceae</taxon>
        <taxon>Undibacterium</taxon>
    </lineage>
</organism>
<dbReference type="Pfam" id="PF00926">
    <property type="entry name" value="DHBP_synthase"/>
    <property type="match status" value="1"/>
</dbReference>
<dbReference type="PIRSF" id="PIRSF001259">
    <property type="entry name" value="RibA"/>
    <property type="match status" value="1"/>
</dbReference>
<comment type="similarity">
    <text evidence="6">In the N-terminal section; belongs to the DHBP synthase family.</text>
</comment>
<dbReference type="PANTHER" id="PTHR21327">
    <property type="entry name" value="GTP CYCLOHYDROLASE II-RELATED"/>
    <property type="match status" value="1"/>
</dbReference>
<reference evidence="17" key="1">
    <citation type="journal article" date="2019" name="Int. J. Syst. Evol. Microbiol.">
        <title>The Global Catalogue of Microorganisms (GCM) 10K type strain sequencing project: providing services to taxonomists for standard genome sequencing and annotation.</title>
        <authorList>
            <consortium name="The Broad Institute Genomics Platform"/>
            <consortium name="The Broad Institute Genome Sequencing Center for Infectious Disease"/>
            <person name="Wu L."/>
            <person name="Ma J."/>
        </authorList>
    </citation>
    <scope>NUCLEOTIDE SEQUENCE [LARGE SCALE GENOMIC DNA]</scope>
    <source>
        <strain evidence="17">KCTC 42986</strain>
    </source>
</reference>
<name>A0ABV7EUW6_9BURK</name>
<protein>
    <recommendedName>
        <fullName evidence="9">3,4-dihydroxy-2-butanone 4-phosphate synthase</fullName>
        <ecNumber evidence="8">4.1.99.12</ecNumber>
    </recommendedName>
</protein>
<dbReference type="InterPro" id="IPR000422">
    <property type="entry name" value="DHBP_synthase_RibB"/>
</dbReference>
<keyword evidence="13" id="KW-0464">Manganese</keyword>
<evidence type="ECO:0000313" key="16">
    <source>
        <dbReference type="EMBL" id="MFC3106552.1"/>
    </source>
</evidence>
<evidence type="ECO:0000256" key="6">
    <source>
        <dbReference type="ARBA" id="ARBA00005520"/>
    </source>
</evidence>
<comment type="cofactor">
    <cofactor evidence="2">
        <name>Mn(2+)</name>
        <dbReference type="ChEBI" id="CHEBI:29035"/>
    </cofactor>
</comment>
<dbReference type="RefSeq" id="WP_390330582.1">
    <property type="nucleotide sequence ID" value="NZ_JBHRTP010000003.1"/>
</dbReference>
<evidence type="ECO:0000256" key="4">
    <source>
        <dbReference type="ARBA" id="ARBA00002284"/>
    </source>
</evidence>
<sequence length="371" mass="40033">MSTQSIRTLIEAIRTGGMVVLVEDNEADSEGVVVMAADAATESAINFMAREARGLICLGLPETRCKELEVPAMVPTAARQRTRFAVSIEAKHGVTTGISAADRALTMQLAAASKTTAHDLVQPGHVFPIMAAPDGVMRHAGFAEAACDLAHLAGHSAAGAVVSILDEDGESARGAAVAAFAKQHGLPFSSLTELIHHRILTEGLIARTRERTLQTSYGEFRLIAYHDTIMNAVHLALVRGEVNSTVDSEPPLVRVQGVEALRDVLDADFTFGPRYWNAKRALAHIAQADRGVLVLLAREEGANEVLQDIERYTSTDTPRAPLFAQRTLGVGAQILRDLGVRRMRLMSHTVPYRAVAGFDLEVAEFVPFEQQ</sequence>
<feature type="domain" description="GTP cyclohydrolase II" evidence="15">
    <location>
        <begin position="209"/>
        <end position="367"/>
    </location>
</feature>
<comment type="similarity">
    <text evidence="7">In the C-terminal section; belongs to the GTP cyclohydrolase II family.</text>
</comment>
<comment type="cofactor">
    <cofactor evidence="3">
        <name>Mg(2+)</name>
        <dbReference type="ChEBI" id="CHEBI:18420"/>
    </cofactor>
</comment>
<evidence type="ECO:0000256" key="13">
    <source>
        <dbReference type="ARBA" id="ARBA00023211"/>
    </source>
</evidence>
<dbReference type="Gene3D" id="3.40.50.10990">
    <property type="entry name" value="GTP cyclohydrolase II"/>
    <property type="match status" value="1"/>
</dbReference>
<gene>
    <name evidence="16" type="ORF">ACFOFO_01020</name>
</gene>
<evidence type="ECO:0000256" key="11">
    <source>
        <dbReference type="ARBA" id="ARBA00022723"/>
    </source>
</evidence>
<proteinExistence type="inferred from homology"/>
<dbReference type="InterPro" id="IPR032677">
    <property type="entry name" value="GTP_cyclohydro_II"/>
</dbReference>
<evidence type="ECO:0000256" key="10">
    <source>
        <dbReference type="ARBA" id="ARBA00022619"/>
    </source>
</evidence>